<dbReference type="InterPro" id="IPR009100">
    <property type="entry name" value="AcylCoA_DH/oxidase_NM_dom_sf"/>
</dbReference>
<dbReference type="InterPro" id="IPR036250">
    <property type="entry name" value="AcylCo_DH-like_C"/>
</dbReference>
<dbReference type="Gene3D" id="1.20.140.10">
    <property type="entry name" value="Butyryl-CoA Dehydrogenase, subunit A, domain 3"/>
    <property type="match status" value="1"/>
</dbReference>
<evidence type="ECO:0000259" key="5">
    <source>
        <dbReference type="Pfam" id="PF00441"/>
    </source>
</evidence>
<name>A0AAX4PLA8_9CHLO</name>
<keyword evidence="3 4" id="KW-0274">FAD</keyword>
<evidence type="ECO:0000313" key="8">
    <source>
        <dbReference type="Proteomes" id="UP001472866"/>
    </source>
</evidence>
<evidence type="ECO:0000313" key="7">
    <source>
        <dbReference type="EMBL" id="WZN66795.1"/>
    </source>
</evidence>
<comment type="similarity">
    <text evidence="1 4">Belongs to the acyl-CoA dehydrogenase family.</text>
</comment>
<dbReference type="InterPro" id="IPR052904">
    <property type="entry name" value="Acyl-CoA_dehydrogenase-like"/>
</dbReference>
<evidence type="ECO:0000256" key="3">
    <source>
        <dbReference type="ARBA" id="ARBA00022827"/>
    </source>
</evidence>
<reference evidence="7 8" key="1">
    <citation type="submission" date="2024-03" db="EMBL/GenBank/DDBJ databases">
        <title>Complete genome sequence of the green alga Chloropicon roscoffensis RCC1871.</title>
        <authorList>
            <person name="Lemieux C."/>
            <person name="Pombert J.-F."/>
            <person name="Otis C."/>
            <person name="Turmel M."/>
        </authorList>
    </citation>
    <scope>NUCLEOTIDE SEQUENCE [LARGE SCALE GENOMIC DNA]</scope>
    <source>
        <strain evidence="7 8">RCC1871</strain>
    </source>
</reference>
<dbReference type="Gene3D" id="2.40.110.20">
    <property type="match status" value="1"/>
</dbReference>
<gene>
    <name evidence="7" type="ORF">HKI87_16g83650</name>
</gene>
<keyword evidence="8" id="KW-1185">Reference proteome</keyword>
<protein>
    <submittedName>
        <fullName evidence="7">Acyl-CoA-dehydrogenase</fullName>
    </submittedName>
</protein>
<dbReference type="Pfam" id="PF02770">
    <property type="entry name" value="Acyl-CoA_dh_M"/>
    <property type="match status" value="1"/>
</dbReference>
<dbReference type="Pfam" id="PF00441">
    <property type="entry name" value="Acyl-CoA_dh_1"/>
    <property type="match status" value="1"/>
</dbReference>
<dbReference type="SUPFAM" id="SSF47203">
    <property type="entry name" value="Acyl-CoA dehydrogenase C-terminal domain-like"/>
    <property type="match status" value="1"/>
</dbReference>
<dbReference type="PANTHER" id="PTHR42707:SF2">
    <property type="entry name" value="ACD11 DEHYDROGENASE"/>
    <property type="match status" value="1"/>
</dbReference>
<sequence length="619" mass="66848">MADAGSMRPSLTHCWLGDAFLRDTVAAYFSRVPGTEKAALRGFRELEDWGWRCATEVHELGREAGLPDSEPKLVPSAARDERESAWRKVNPVDDGGARMELRTSDAWKALHRIAAEEGLVASAFERDRHAGGLSRAFQFAKLFMFNASSGLYSCPLAMTDGAARLCEVMGAGDPVLASAHGHLLSRNPDEFWSSGQWMTEINGGSDVGAGTETFSEPASGLCAADGWADSLLFGYKWFSSATDARMAFTLARERNEGGELIQGTRGLSLFYVEVRDAAGRVRDTIRLMRLKGKLGTRQLPTAELELVGVPAKRVGERGRGIAHIAEMMNITRLHNSITACSYMRRVAVLTLDYALRRSVFGRRLVDQPLARSNLAHFECHARASLALTMEAAFLLGRKEAHSASAEELGLLRVLTPLCKLYTAKQVVWCASEGLEFFGGQGYIEATGIPEILRDSQVLPIWEGTTNVLCLDVLRAMRVDKGRGALVLLSRAAEAAVRAAGVGREGLQGPAAAVIEAAEETKGRISGLLGSLRGDDEDAGLSWLKPIAFSLAKIFACGLLIDRARLPSNPNHLDTAVAQAYCSGVSNAPGSVELGHVDHSVAKRIVEGLVEADSVPRAKF</sequence>
<evidence type="ECO:0000259" key="6">
    <source>
        <dbReference type="Pfam" id="PF02770"/>
    </source>
</evidence>
<dbReference type="PANTHER" id="PTHR42707">
    <property type="entry name" value="ACYL-COA DEHYDROGENASE"/>
    <property type="match status" value="1"/>
</dbReference>
<dbReference type="InterPro" id="IPR009075">
    <property type="entry name" value="AcylCo_DH/oxidase_C"/>
</dbReference>
<dbReference type="AlphaFoldDB" id="A0AAX4PLA8"/>
<dbReference type="GO" id="GO:0003995">
    <property type="term" value="F:acyl-CoA dehydrogenase activity"/>
    <property type="evidence" value="ECO:0007669"/>
    <property type="project" value="TreeGrafter"/>
</dbReference>
<keyword evidence="4" id="KW-0560">Oxidoreductase</keyword>
<accession>A0AAX4PLA8</accession>
<proteinExistence type="inferred from homology"/>
<organism evidence="7 8">
    <name type="scientific">Chloropicon roscoffensis</name>
    <dbReference type="NCBI Taxonomy" id="1461544"/>
    <lineage>
        <taxon>Eukaryota</taxon>
        <taxon>Viridiplantae</taxon>
        <taxon>Chlorophyta</taxon>
        <taxon>Chloropicophyceae</taxon>
        <taxon>Chloropicales</taxon>
        <taxon>Chloropicaceae</taxon>
        <taxon>Chloropicon</taxon>
    </lineage>
</organism>
<feature type="domain" description="Acyl-CoA dehydrogenase/oxidase C-terminal" evidence="5">
    <location>
        <begin position="318"/>
        <end position="476"/>
    </location>
</feature>
<feature type="domain" description="Acyl-CoA oxidase/dehydrogenase middle" evidence="6">
    <location>
        <begin position="196"/>
        <end position="306"/>
    </location>
</feature>
<keyword evidence="2 4" id="KW-0285">Flavoprotein</keyword>
<dbReference type="SUPFAM" id="SSF56645">
    <property type="entry name" value="Acyl-CoA dehydrogenase NM domain-like"/>
    <property type="match status" value="1"/>
</dbReference>
<dbReference type="EMBL" id="CP151516">
    <property type="protein sequence ID" value="WZN66795.1"/>
    <property type="molecule type" value="Genomic_DNA"/>
</dbReference>
<evidence type="ECO:0000256" key="2">
    <source>
        <dbReference type="ARBA" id="ARBA00022630"/>
    </source>
</evidence>
<evidence type="ECO:0000256" key="1">
    <source>
        <dbReference type="ARBA" id="ARBA00009347"/>
    </source>
</evidence>
<evidence type="ECO:0000256" key="4">
    <source>
        <dbReference type="RuleBase" id="RU362125"/>
    </source>
</evidence>
<comment type="cofactor">
    <cofactor evidence="4">
        <name>FAD</name>
        <dbReference type="ChEBI" id="CHEBI:57692"/>
    </cofactor>
</comment>
<dbReference type="InterPro" id="IPR006091">
    <property type="entry name" value="Acyl-CoA_Oxase/DH_mid-dom"/>
</dbReference>
<dbReference type="Proteomes" id="UP001472866">
    <property type="component" value="Chromosome 16"/>
</dbReference>